<dbReference type="Proteomes" id="UP001152888">
    <property type="component" value="Unassembled WGS sequence"/>
</dbReference>
<sequence length="71" mass="8148">MVAELMSRFLRPSLQLAVFGVALNEVLIFASQDIFLQCCPVYLVSRLRKAFGKNIHGAVSREARVIPRWQW</sequence>
<gene>
    <name evidence="1" type="ORF">ACAOBT_LOCUS30959</name>
</gene>
<protein>
    <submittedName>
        <fullName evidence="1">Uncharacterized protein</fullName>
    </submittedName>
</protein>
<dbReference type="AlphaFoldDB" id="A0A9P0MAN8"/>
<accession>A0A9P0MAN8</accession>
<organism evidence="1 2">
    <name type="scientific">Acanthoscelides obtectus</name>
    <name type="common">Bean weevil</name>
    <name type="synonym">Bruchus obtectus</name>
    <dbReference type="NCBI Taxonomy" id="200917"/>
    <lineage>
        <taxon>Eukaryota</taxon>
        <taxon>Metazoa</taxon>
        <taxon>Ecdysozoa</taxon>
        <taxon>Arthropoda</taxon>
        <taxon>Hexapoda</taxon>
        <taxon>Insecta</taxon>
        <taxon>Pterygota</taxon>
        <taxon>Neoptera</taxon>
        <taxon>Endopterygota</taxon>
        <taxon>Coleoptera</taxon>
        <taxon>Polyphaga</taxon>
        <taxon>Cucujiformia</taxon>
        <taxon>Chrysomeloidea</taxon>
        <taxon>Chrysomelidae</taxon>
        <taxon>Bruchinae</taxon>
        <taxon>Bruchini</taxon>
        <taxon>Acanthoscelides</taxon>
    </lineage>
</organism>
<keyword evidence="2" id="KW-1185">Reference proteome</keyword>
<dbReference type="EMBL" id="CAKOFQ010007894">
    <property type="protein sequence ID" value="CAH2009587.1"/>
    <property type="molecule type" value="Genomic_DNA"/>
</dbReference>
<name>A0A9P0MAN8_ACAOB</name>
<comment type="caution">
    <text evidence="1">The sequence shown here is derived from an EMBL/GenBank/DDBJ whole genome shotgun (WGS) entry which is preliminary data.</text>
</comment>
<reference evidence="1" key="1">
    <citation type="submission" date="2022-03" db="EMBL/GenBank/DDBJ databases">
        <authorList>
            <person name="Sayadi A."/>
        </authorList>
    </citation>
    <scope>NUCLEOTIDE SEQUENCE</scope>
</reference>
<evidence type="ECO:0000313" key="1">
    <source>
        <dbReference type="EMBL" id="CAH2009587.1"/>
    </source>
</evidence>
<proteinExistence type="predicted"/>
<evidence type="ECO:0000313" key="2">
    <source>
        <dbReference type="Proteomes" id="UP001152888"/>
    </source>
</evidence>